<feature type="domain" description="C3H1-type" evidence="3">
    <location>
        <begin position="206"/>
        <end position="233"/>
    </location>
</feature>
<gene>
    <name evidence="4" type="ORF">SEPMUDRAFT_120632</name>
</gene>
<accession>M3CA37</accession>
<sequence length="403" mass="43242">MPDQQAGLDIRASCAQTPRGFSAISPLCSIVCSNLTPARYESFAHPSHQLCLTWITSPSLVEKCAGSTSMVLADTESAAATCMSHSRHTSLLTTLAARTNTDYRDLLDSRLGKTPPNMQTSWHPAHMPPAFPRALTPTGPASLPPGPSRLPPREKAAAPRPFARPGGQPLYGTMPAPNVQTARLPAHMLPTFPHGLRPTEPASLPPPNQQVCRRYLGGYCQNSQLCGYSHDVQTTRIPPTIASRGRPAGRAQTQRRSTVQLERPHVEAVFSPEQQLPTPFAPRMDSDEMPVLRLRARSTGPGTESVFKLAQVPDRATKQTAGEAVPRSKDGPSSEGAEDLSARQGGVVAADRDGDVAEIGPEPGAKIDSERESDQGVQMPRDATLSLRDRLKQLKFGDGGGPQ</sequence>
<dbReference type="HOGENOM" id="CLU_683639_0_0_1"/>
<evidence type="ECO:0000313" key="4">
    <source>
        <dbReference type="EMBL" id="EMF08725.1"/>
    </source>
</evidence>
<feature type="zinc finger region" description="C3H1-type" evidence="1">
    <location>
        <begin position="206"/>
        <end position="233"/>
    </location>
</feature>
<feature type="region of interest" description="Disordered" evidence="2">
    <location>
        <begin position="296"/>
        <end position="403"/>
    </location>
</feature>
<keyword evidence="1" id="KW-0479">Metal-binding</keyword>
<evidence type="ECO:0000256" key="1">
    <source>
        <dbReference type="PROSITE-ProRule" id="PRU00723"/>
    </source>
</evidence>
<name>M3CA37_SPHMS</name>
<protein>
    <recommendedName>
        <fullName evidence="3">C3H1-type domain-containing protein</fullName>
    </recommendedName>
</protein>
<reference evidence="4 5" key="1">
    <citation type="journal article" date="2012" name="PLoS Pathog.">
        <title>Diverse lifestyles and strategies of plant pathogenesis encoded in the genomes of eighteen Dothideomycetes fungi.</title>
        <authorList>
            <person name="Ohm R.A."/>
            <person name="Feau N."/>
            <person name="Henrissat B."/>
            <person name="Schoch C.L."/>
            <person name="Horwitz B.A."/>
            <person name="Barry K.W."/>
            <person name="Condon B.J."/>
            <person name="Copeland A.C."/>
            <person name="Dhillon B."/>
            <person name="Glaser F."/>
            <person name="Hesse C.N."/>
            <person name="Kosti I."/>
            <person name="LaButti K."/>
            <person name="Lindquist E.A."/>
            <person name="Lucas S."/>
            <person name="Salamov A.A."/>
            <person name="Bradshaw R.E."/>
            <person name="Ciuffetti L."/>
            <person name="Hamelin R.C."/>
            <person name="Kema G.H.J."/>
            <person name="Lawrence C."/>
            <person name="Scott J.A."/>
            <person name="Spatafora J.W."/>
            <person name="Turgeon B.G."/>
            <person name="de Wit P.J.G.M."/>
            <person name="Zhong S."/>
            <person name="Goodwin S.B."/>
            <person name="Grigoriev I.V."/>
        </authorList>
    </citation>
    <scope>NUCLEOTIDE SEQUENCE [LARGE SCALE GENOMIC DNA]</scope>
    <source>
        <strain evidence="4 5">SO2202</strain>
    </source>
</reference>
<keyword evidence="1" id="KW-0862">Zinc</keyword>
<evidence type="ECO:0000259" key="3">
    <source>
        <dbReference type="PROSITE" id="PS50103"/>
    </source>
</evidence>
<dbReference type="Proteomes" id="UP000016931">
    <property type="component" value="Unassembled WGS sequence"/>
</dbReference>
<feature type="region of interest" description="Disordered" evidence="2">
    <location>
        <begin position="239"/>
        <end position="261"/>
    </location>
</feature>
<keyword evidence="5" id="KW-1185">Reference proteome</keyword>
<feature type="compositionally biased region" description="Basic and acidic residues" evidence="2">
    <location>
        <begin position="365"/>
        <end position="374"/>
    </location>
</feature>
<feature type="compositionally biased region" description="Polar residues" evidence="2">
    <location>
        <begin position="251"/>
        <end position="260"/>
    </location>
</feature>
<dbReference type="PROSITE" id="PS50103">
    <property type="entry name" value="ZF_C3H1"/>
    <property type="match status" value="1"/>
</dbReference>
<organism evidence="4 5">
    <name type="scientific">Sphaerulina musiva (strain SO2202)</name>
    <name type="common">Poplar stem canker fungus</name>
    <name type="synonym">Septoria musiva</name>
    <dbReference type="NCBI Taxonomy" id="692275"/>
    <lineage>
        <taxon>Eukaryota</taxon>
        <taxon>Fungi</taxon>
        <taxon>Dikarya</taxon>
        <taxon>Ascomycota</taxon>
        <taxon>Pezizomycotina</taxon>
        <taxon>Dothideomycetes</taxon>
        <taxon>Dothideomycetidae</taxon>
        <taxon>Mycosphaerellales</taxon>
        <taxon>Mycosphaerellaceae</taxon>
        <taxon>Sphaerulina</taxon>
    </lineage>
</organism>
<dbReference type="GeneID" id="27898758"/>
<dbReference type="EMBL" id="KB456270">
    <property type="protein sequence ID" value="EMF08725.1"/>
    <property type="molecule type" value="Genomic_DNA"/>
</dbReference>
<evidence type="ECO:0000256" key="2">
    <source>
        <dbReference type="SAM" id="MobiDB-lite"/>
    </source>
</evidence>
<dbReference type="AlphaFoldDB" id="M3CA37"/>
<dbReference type="GO" id="GO:0008270">
    <property type="term" value="F:zinc ion binding"/>
    <property type="evidence" value="ECO:0007669"/>
    <property type="project" value="UniProtKB-KW"/>
</dbReference>
<dbReference type="RefSeq" id="XP_016756846.1">
    <property type="nucleotide sequence ID" value="XM_016901621.1"/>
</dbReference>
<proteinExistence type="predicted"/>
<feature type="region of interest" description="Disordered" evidence="2">
    <location>
        <begin position="133"/>
        <end position="159"/>
    </location>
</feature>
<dbReference type="InterPro" id="IPR000571">
    <property type="entry name" value="Znf_CCCH"/>
</dbReference>
<keyword evidence="1" id="KW-0863">Zinc-finger</keyword>
<evidence type="ECO:0000313" key="5">
    <source>
        <dbReference type="Proteomes" id="UP000016931"/>
    </source>
</evidence>